<keyword evidence="1" id="KW-1133">Transmembrane helix</keyword>
<name>A0A8S5TZW5_9CAUD</name>
<evidence type="ECO:0000313" key="2">
    <source>
        <dbReference type="EMBL" id="DAF87723.1"/>
    </source>
</evidence>
<organism evidence="2">
    <name type="scientific">Myoviridae sp. ctMne5</name>
    <dbReference type="NCBI Taxonomy" id="2825089"/>
    <lineage>
        <taxon>Viruses</taxon>
        <taxon>Duplodnaviria</taxon>
        <taxon>Heunggongvirae</taxon>
        <taxon>Uroviricota</taxon>
        <taxon>Caudoviricetes</taxon>
    </lineage>
</organism>
<dbReference type="EMBL" id="BK015967">
    <property type="protein sequence ID" value="DAF87723.1"/>
    <property type="molecule type" value="Genomic_DNA"/>
</dbReference>
<keyword evidence="1" id="KW-0812">Transmembrane</keyword>
<keyword evidence="1" id="KW-0472">Membrane</keyword>
<reference evidence="2" key="1">
    <citation type="journal article" date="2021" name="Proc. Natl. Acad. Sci. U.S.A.">
        <title>A Catalog of Tens of Thousands of Viruses from Human Metagenomes Reveals Hidden Associations with Chronic Diseases.</title>
        <authorList>
            <person name="Tisza M.J."/>
            <person name="Buck C.B."/>
        </authorList>
    </citation>
    <scope>NUCLEOTIDE SEQUENCE</scope>
    <source>
        <strain evidence="2">CtMne5</strain>
    </source>
</reference>
<protein>
    <submittedName>
        <fullName evidence="2">Uncharacterized protein</fullName>
    </submittedName>
</protein>
<feature type="transmembrane region" description="Helical" evidence="1">
    <location>
        <begin position="12"/>
        <end position="34"/>
    </location>
</feature>
<evidence type="ECO:0000256" key="1">
    <source>
        <dbReference type="SAM" id="Phobius"/>
    </source>
</evidence>
<proteinExistence type="predicted"/>
<accession>A0A8S5TZW5</accession>
<sequence>MLNYASKKISDTFLLSAFAIFKRVSVVVVVIAPLSKPDITVRDTPLFSANSH</sequence>